<dbReference type="STRING" id="231916.A0A409YL56"/>
<name>A0A409YL56_9AGAR</name>
<dbReference type="InParanoid" id="A0A409YL56"/>
<dbReference type="OrthoDB" id="2980827at2759"/>
<gene>
    <name evidence="2" type="ORF">CVT26_000986</name>
</gene>
<proteinExistence type="predicted"/>
<feature type="compositionally biased region" description="Polar residues" evidence="1">
    <location>
        <begin position="261"/>
        <end position="273"/>
    </location>
</feature>
<accession>A0A409YL56</accession>
<comment type="caution">
    <text evidence="2">The sequence shown here is derived from an EMBL/GenBank/DDBJ whole genome shotgun (WGS) entry which is preliminary data.</text>
</comment>
<sequence>MAEFEVATPKLRTKPSLRGLNTPTGARPKSNFCLARSATISTPSPPSSSESSPSSNTRSSPGRGAKLTVRIEDDMTTYAQLIKSAPVKTIRKLPIPPMPATAVEGSISSRLLSVAPRSEYAEPHSAPAALQTPLSPRMVRPLPPCPPPPYRPNESSFALSPPRTPTPESTSAPVIVASRSLAGSPPPVEGGARRVVKPLPVPVIKVEPKELPRKASTECSSHPVPSSFPSISPASTPTATPSRPKRTAENASAQEKHKPSLSLSEDTQKQLPSTPKREPDVIHLKFRHKHSLSLDSDTSTSEDDDDDYGSVGDPTFRHSRVTIRLEDSRSNAADTGGKGVKGLGGECVEKKADDLENFVDYSWMLSNRKLYQLDALTSQQMAGGKWLWEKKGKRITEQDFENILHMLRTL</sequence>
<organism evidence="2 3">
    <name type="scientific">Gymnopilus dilepis</name>
    <dbReference type="NCBI Taxonomy" id="231916"/>
    <lineage>
        <taxon>Eukaryota</taxon>
        <taxon>Fungi</taxon>
        <taxon>Dikarya</taxon>
        <taxon>Basidiomycota</taxon>
        <taxon>Agaricomycotina</taxon>
        <taxon>Agaricomycetes</taxon>
        <taxon>Agaricomycetidae</taxon>
        <taxon>Agaricales</taxon>
        <taxon>Agaricineae</taxon>
        <taxon>Hymenogastraceae</taxon>
        <taxon>Gymnopilus</taxon>
    </lineage>
</organism>
<dbReference type="Proteomes" id="UP000284706">
    <property type="component" value="Unassembled WGS sequence"/>
</dbReference>
<keyword evidence="3" id="KW-1185">Reference proteome</keyword>
<dbReference type="EMBL" id="NHYE01000696">
    <property type="protein sequence ID" value="PPR03809.1"/>
    <property type="molecule type" value="Genomic_DNA"/>
</dbReference>
<evidence type="ECO:0000313" key="3">
    <source>
        <dbReference type="Proteomes" id="UP000284706"/>
    </source>
</evidence>
<feature type="region of interest" description="Disordered" evidence="1">
    <location>
        <begin position="1"/>
        <end position="69"/>
    </location>
</feature>
<protein>
    <submittedName>
        <fullName evidence="2">Uncharacterized protein</fullName>
    </submittedName>
</protein>
<feature type="region of interest" description="Disordered" evidence="1">
    <location>
        <begin position="117"/>
        <end position="315"/>
    </location>
</feature>
<feature type="compositionally biased region" description="Low complexity" evidence="1">
    <location>
        <begin position="37"/>
        <end position="61"/>
    </location>
</feature>
<evidence type="ECO:0000313" key="2">
    <source>
        <dbReference type="EMBL" id="PPR03809.1"/>
    </source>
</evidence>
<feature type="compositionally biased region" description="Basic and acidic residues" evidence="1">
    <location>
        <begin position="206"/>
        <end position="216"/>
    </location>
</feature>
<feature type="compositionally biased region" description="Low complexity" evidence="1">
    <location>
        <begin position="220"/>
        <end position="242"/>
    </location>
</feature>
<evidence type="ECO:0000256" key="1">
    <source>
        <dbReference type="SAM" id="MobiDB-lite"/>
    </source>
</evidence>
<dbReference type="AlphaFoldDB" id="A0A409YL56"/>
<feature type="compositionally biased region" description="Pro residues" evidence="1">
    <location>
        <begin position="141"/>
        <end position="151"/>
    </location>
</feature>
<reference evidence="2 3" key="1">
    <citation type="journal article" date="2018" name="Evol. Lett.">
        <title>Horizontal gene cluster transfer increased hallucinogenic mushroom diversity.</title>
        <authorList>
            <person name="Reynolds H.T."/>
            <person name="Vijayakumar V."/>
            <person name="Gluck-Thaler E."/>
            <person name="Korotkin H.B."/>
            <person name="Matheny P.B."/>
            <person name="Slot J.C."/>
        </authorList>
    </citation>
    <scope>NUCLEOTIDE SEQUENCE [LARGE SCALE GENOMIC DNA]</scope>
    <source>
        <strain evidence="2 3">SRW20</strain>
    </source>
</reference>